<evidence type="ECO:0000313" key="2">
    <source>
        <dbReference type="Proteomes" id="UP000799640"/>
    </source>
</evidence>
<reference evidence="1" key="1">
    <citation type="journal article" date="2020" name="Stud. Mycol.">
        <title>101 Dothideomycetes genomes: a test case for predicting lifestyles and emergence of pathogens.</title>
        <authorList>
            <person name="Haridas S."/>
            <person name="Albert R."/>
            <person name="Binder M."/>
            <person name="Bloem J."/>
            <person name="Labutti K."/>
            <person name="Salamov A."/>
            <person name="Andreopoulos B."/>
            <person name="Baker S."/>
            <person name="Barry K."/>
            <person name="Bills G."/>
            <person name="Bluhm B."/>
            <person name="Cannon C."/>
            <person name="Castanera R."/>
            <person name="Culley D."/>
            <person name="Daum C."/>
            <person name="Ezra D."/>
            <person name="Gonzalez J."/>
            <person name="Henrissat B."/>
            <person name="Kuo A."/>
            <person name="Liang C."/>
            <person name="Lipzen A."/>
            <person name="Lutzoni F."/>
            <person name="Magnuson J."/>
            <person name="Mondo S."/>
            <person name="Nolan M."/>
            <person name="Ohm R."/>
            <person name="Pangilinan J."/>
            <person name="Park H.-J."/>
            <person name="Ramirez L."/>
            <person name="Alfaro M."/>
            <person name="Sun H."/>
            <person name="Tritt A."/>
            <person name="Yoshinaga Y."/>
            <person name="Zwiers L.-H."/>
            <person name="Turgeon B."/>
            <person name="Goodwin S."/>
            <person name="Spatafora J."/>
            <person name="Crous P."/>
            <person name="Grigoriev I."/>
        </authorList>
    </citation>
    <scope>NUCLEOTIDE SEQUENCE</scope>
    <source>
        <strain evidence="1">CBS 262.69</strain>
    </source>
</reference>
<keyword evidence="2" id="KW-1185">Reference proteome</keyword>
<organism evidence="1 2">
    <name type="scientific">Trichodelitschia bisporula</name>
    <dbReference type="NCBI Taxonomy" id="703511"/>
    <lineage>
        <taxon>Eukaryota</taxon>
        <taxon>Fungi</taxon>
        <taxon>Dikarya</taxon>
        <taxon>Ascomycota</taxon>
        <taxon>Pezizomycotina</taxon>
        <taxon>Dothideomycetes</taxon>
        <taxon>Dothideomycetes incertae sedis</taxon>
        <taxon>Phaeotrichales</taxon>
        <taxon>Phaeotrichaceae</taxon>
        <taxon>Trichodelitschia</taxon>
    </lineage>
</organism>
<proteinExistence type="predicted"/>
<protein>
    <submittedName>
        <fullName evidence="1">Uncharacterized protein</fullName>
    </submittedName>
</protein>
<sequence length="181" mass="19961">MAAYVSNHVSQSREPNHSLLQMCTRSCSTPYLISSYPQKPKCCFLGKRLKRVDAQMLTSSVGLSHRAPHGLGLAFWNNGSKLSCRGCQALVLAGRSFRSVPQVAQGCLCTVDLVLVTPRPEMSTWTAFSTLRHPLTMLMRTNSGIGNLEYEVMQGTQPHASSQENGKLKSSKSRKRCICQN</sequence>
<dbReference type="AlphaFoldDB" id="A0A6G1HKR3"/>
<evidence type="ECO:0000313" key="1">
    <source>
        <dbReference type="EMBL" id="KAF2396446.1"/>
    </source>
</evidence>
<name>A0A6G1HKR3_9PEZI</name>
<dbReference type="EMBL" id="ML996707">
    <property type="protein sequence ID" value="KAF2396446.1"/>
    <property type="molecule type" value="Genomic_DNA"/>
</dbReference>
<dbReference type="Proteomes" id="UP000799640">
    <property type="component" value="Unassembled WGS sequence"/>
</dbReference>
<accession>A0A6G1HKR3</accession>
<gene>
    <name evidence="1" type="ORF">EJ06DRAFT_240184</name>
</gene>